<accession>A0A2P7QN47</accession>
<keyword evidence="2" id="KW-1133">Transmembrane helix</keyword>
<dbReference type="Proteomes" id="UP000241167">
    <property type="component" value="Unassembled WGS sequence"/>
</dbReference>
<feature type="transmembrane region" description="Helical" evidence="2">
    <location>
        <begin position="399"/>
        <end position="423"/>
    </location>
</feature>
<feature type="region of interest" description="Disordered" evidence="1">
    <location>
        <begin position="222"/>
        <end position="247"/>
    </location>
</feature>
<organism evidence="3 4">
    <name type="scientific">Allosphingosinicella deserti</name>
    <dbReference type="NCBI Taxonomy" id="2116704"/>
    <lineage>
        <taxon>Bacteria</taxon>
        <taxon>Pseudomonadati</taxon>
        <taxon>Pseudomonadota</taxon>
        <taxon>Alphaproteobacteria</taxon>
        <taxon>Sphingomonadales</taxon>
        <taxon>Sphingomonadaceae</taxon>
        <taxon>Allosphingosinicella</taxon>
    </lineage>
</organism>
<comment type="caution">
    <text evidence="3">The sequence shown here is derived from an EMBL/GenBank/DDBJ whole genome shotgun (WGS) entry which is preliminary data.</text>
</comment>
<name>A0A2P7QN47_9SPHN</name>
<gene>
    <name evidence="3" type="ORF">C7I55_12235</name>
</gene>
<keyword evidence="4" id="KW-1185">Reference proteome</keyword>
<dbReference type="RefSeq" id="WP_106513286.1">
    <property type="nucleotide sequence ID" value="NZ_PXYI01000004.1"/>
</dbReference>
<dbReference type="InterPro" id="IPR005625">
    <property type="entry name" value="PepSY-ass_TM"/>
</dbReference>
<dbReference type="EMBL" id="PXYI01000004">
    <property type="protein sequence ID" value="PSJ39385.1"/>
    <property type="molecule type" value="Genomic_DNA"/>
</dbReference>
<feature type="transmembrane region" description="Helical" evidence="2">
    <location>
        <begin position="356"/>
        <end position="377"/>
    </location>
</feature>
<dbReference type="Pfam" id="PF03929">
    <property type="entry name" value="PepSY_TM"/>
    <property type="match status" value="1"/>
</dbReference>
<sequence length="434" mass="46956">MDTSLYRRVWRWHFYAGLIVLPVLVWLAVTGGLYLYKPEIERAFYHDWVVLPAPASPQPLAATIRRVEAEAGGIVRQIARPAGPRESWRMTVERPDGVRRTAFVDPASGHVLGTTADGGVMKVVRDLHSLVIAGPVGNAVIEIVAGWTIILVVTGILLWWPSGGRKGLALRGVPAGRLFWRDLHASTGALVGAVILFLAVTGMPWSFFWGATVQRLVTAQGLGRPAPPNTDRGAASRHHQDADPRRETHPWALHQAAAPVAGGGGGDVGPDRVAAVAAARGLRPPYTLNLPSSPGSPYSISRTPARADEARLLYVDPAHGHVLGDTSYRDFGAGAKAIEWGIYTHQGQQYGEPNRLLMLAGCLGVLLLAATAPILWWKRRRRGRLEAPPRPRGEGNRRILAPMLLIGMVYPLTGLTMVAALAVELAIRKRRQAG</sequence>
<dbReference type="PANTHER" id="PTHR34219:SF1">
    <property type="entry name" value="PEPSY DOMAIN-CONTAINING PROTEIN"/>
    <property type="match status" value="1"/>
</dbReference>
<keyword evidence="2" id="KW-0472">Membrane</keyword>
<reference evidence="3 4" key="1">
    <citation type="submission" date="2018-03" db="EMBL/GenBank/DDBJ databases">
        <title>The draft genome of Sphingosinicella sp. GL-C-18.</title>
        <authorList>
            <person name="Liu L."/>
            <person name="Li L."/>
            <person name="Liang L."/>
            <person name="Zhang X."/>
            <person name="Wang T."/>
        </authorList>
    </citation>
    <scope>NUCLEOTIDE SEQUENCE [LARGE SCALE GENOMIC DNA]</scope>
    <source>
        <strain evidence="3 4">GL-C-18</strain>
    </source>
</reference>
<feature type="compositionally biased region" description="Basic and acidic residues" evidence="1">
    <location>
        <begin position="238"/>
        <end position="247"/>
    </location>
</feature>
<protein>
    <submittedName>
        <fullName evidence="3">PepSY domain-containing protein</fullName>
    </submittedName>
</protein>
<feature type="transmembrane region" description="Helical" evidence="2">
    <location>
        <begin position="188"/>
        <end position="208"/>
    </location>
</feature>
<evidence type="ECO:0000256" key="2">
    <source>
        <dbReference type="SAM" id="Phobius"/>
    </source>
</evidence>
<evidence type="ECO:0000313" key="3">
    <source>
        <dbReference type="EMBL" id="PSJ39385.1"/>
    </source>
</evidence>
<feature type="transmembrane region" description="Helical" evidence="2">
    <location>
        <begin position="12"/>
        <end position="36"/>
    </location>
</feature>
<evidence type="ECO:0000313" key="4">
    <source>
        <dbReference type="Proteomes" id="UP000241167"/>
    </source>
</evidence>
<keyword evidence="2" id="KW-0812">Transmembrane</keyword>
<dbReference type="OrthoDB" id="9791166at2"/>
<proteinExistence type="predicted"/>
<dbReference type="PANTHER" id="PTHR34219">
    <property type="entry name" value="IRON-REGULATED INNER MEMBRANE PROTEIN-RELATED"/>
    <property type="match status" value="1"/>
</dbReference>
<dbReference type="AlphaFoldDB" id="A0A2P7QN47"/>
<evidence type="ECO:0000256" key="1">
    <source>
        <dbReference type="SAM" id="MobiDB-lite"/>
    </source>
</evidence>
<feature type="transmembrane region" description="Helical" evidence="2">
    <location>
        <begin position="130"/>
        <end position="160"/>
    </location>
</feature>